<sequence length="742" mass="82340">MKLEMQATLNLTRTDMISRTLGRVVPLKFTLLRLLSPFSTIPNSDTAILARLKHKDWLTPKEATNLLTSLTHPSSTLSFFNLYTSRKDFDPTEPVCTTLVAKLAQAQHLNPLIILHHSLTLPRPQRRRLSDNFFFTLIKAYAHSFQRVDHALRTLHEMPCAPSTRTFNFVLNLLVNTRLYYAARDLFLQAPQLGVALDTCSLNILIKGLCAQGELNAAFELLEEFPKLGCEANAWTYATLMKGLCERGKMEEAFGLLGRMEGGGVDADVAVFNVLIGGLRKWGRVDDGWKVLEGMMGKGVCPNGGSYNEVLCGLLEGGRFEEAKEVVERMGVEGFAPSFEAYKGLVKGFCERGVVDEVEWVIRDMVRKGFVPKMGMWRKIVQCVVEREGSSGCVAVAIDGILEVGKLQPPHEAMLHVVVFKVGFDMNLIVGNGLIALYGKCGCLLEADVFLLKCEAGMLFHETRCLKPAVTDVSSENVWNVKGDVQEFGEEKFVLMECDDNCEGGLMNMLRGRSYVQGYNVVALFTEMLNIGQSPDSIFCVATISACSYSSLHNGGKFYFKQMTDHYTLAPRTRDNAVLKLDDKGANYSVLTRMPGHIATKMLEEGGTIPPPHDICHYNDSTNNCKEKIEMAAPEVTEVSPRDEPSSNSSFVVIYLCQNKAIPLPTKFHQMEQCVCRNKTIWWICKLLKCWVEAAALRASITGASIAGIDRSGAIDKNHRAGQAFVYIVAHCTMALLNMMTG</sequence>
<evidence type="ECO:0000256" key="1">
    <source>
        <dbReference type="ARBA" id="ARBA00007626"/>
    </source>
</evidence>
<dbReference type="Pfam" id="PF13041">
    <property type="entry name" value="PPR_2"/>
    <property type="match status" value="1"/>
</dbReference>
<evidence type="ECO:0000256" key="2">
    <source>
        <dbReference type="ARBA" id="ARBA00022737"/>
    </source>
</evidence>
<dbReference type="EMBL" id="OY731402">
    <property type="protein sequence ID" value="CAJ1957852.1"/>
    <property type="molecule type" value="Genomic_DNA"/>
</dbReference>
<dbReference type="InterPro" id="IPR011990">
    <property type="entry name" value="TPR-like_helical_dom_sf"/>
</dbReference>
<dbReference type="GO" id="GO:0003729">
    <property type="term" value="F:mRNA binding"/>
    <property type="evidence" value="ECO:0007669"/>
    <property type="project" value="TreeGrafter"/>
</dbReference>
<evidence type="ECO:0000313" key="4">
    <source>
        <dbReference type="EMBL" id="CAJ1957852.1"/>
    </source>
</evidence>
<evidence type="ECO:0000256" key="3">
    <source>
        <dbReference type="PROSITE-ProRule" id="PRU00708"/>
    </source>
</evidence>
<dbReference type="InterPro" id="IPR002885">
    <property type="entry name" value="PPR_rpt"/>
</dbReference>
<dbReference type="Gene3D" id="1.25.40.10">
    <property type="entry name" value="Tetratricopeptide repeat domain"/>
    <property type="match status" value="2"/>
</dbReference>
<evidence type="ECO:0008006" key="6">
    <source>
        <dbReference type="Google" id="ProtNLM"/>
    </source>
</evidence>
<name>A0AA86STF8_9FABA</name>
<feature type="repeat" description="PPR" evidence="3">
    <location>
        <begin position="198"/>
        <end position="232"/>
    </location>
</feature>
<gene>
    <name evidence="4" type="ORF">AYBTSS11_LOCUS17427</name>
</gene>
<organism evidence="4 5">
    <name type="scientific">Sphenostylis stenocarpa</name>
    <dbReference type="NCBI Taxonomy" id="92480"/>
    <lineage>
        <taxon>Eukaryota</taxon>
        <taxon>Viridiplantae</taxon>
        <taxon>Streptophyta</taxon>
        <taxon>Embryophyta</taxon>
        <taxon>Tracheophyta</taxon>
        <taxon>Spermatophyta</taxon>
        <taxon>Magnoliopsida</taxon>
        <taxon>eudicotyledons</taxon>
        <taxon>Gunneridae</taxon>
        <taxon>Pentapetalae</taxon>
        <taxon>rosids</taxon>
        <taxon>fabids</taxon>
        <taxon>Fabales</taxon>
        <taxon>Fabaceae</taxon>
        <taxon>Papilionoideae</taxon>
        <taxon>50 kb inversion clade</taxon>
        <taxon>NPAAA clade</taxon>
        <taxon>indigoferoid/millettioid clade</taxon>
        <taxon>Phaseoleae</taxon>
        <taxon>Sphenostylis</taxon>
    </lineage>
</organism>
<dbReference type="PANTHER" id="PTHR47933:SF62">
    <property type="entry name" value="PENTACOTRIPEPTIDE-REPEAT REGION OF PRORP DOMAIN-CONTAINING PROTEIN"/>
    <property type="match status" value="1"/>
</dbReference>
<reference evidence="4" key="1">
    <citation type="submission" date="2023-10" db="EMBL/GenBank/DDBJ databases">
        <authorList>
            <person name="Domelevo Entfellner J.-B."/>
        </authorList>
    </citation>
    <scope>NUCLEOTIDE SEQUENCE</scope>
</reference>
<dbReference type="Pfam" id="PF01535">
    <property type="entry name" value="PPR"/>
    <property type="match status" value="3"/>
</dbReference>
<feature type="repeat" description="PPR" evidence="3">
    <location>
        <begin position="338"/>
        <end position="372"/>
    </location>
</feature>
<dbReference type="NCBIfam" id="TIGR00756">
    <property type="entry name" value="PPR"/>
    <property type="match status" value="4"/>
</dbReference>
<proteinExistence type="inferred from homology"/>
<accession>A0AA86STF8</accession>
<keyword evidence="5" id="KW-1185">Reference proteome</keyword>
<evidence type="ECO:0000313" key="5">
    <source>
        <dbReference type="Proteomes" id="UP001189624"/>
    </source>
</evidence>
<dbReference type="AlphaFoldDB" id="A0AA86STF8"/>
<dbReference type="PANTHER" id="PTHR47933">
    <property type="entry name" value="PENTATRICOPEPTIDE REPEAT-CONTAINING PROTEIN 1, MITOCHONDRIAL"/>
    <property type="match status" value="1"/>
</dbReference>
<feature type="repeat" description="PPR" evidence="3">
    <location>
        <begin position="233"/>
        <end position="267"/>
    </location>
</feature>
<dbReference type="Proteomes" id="UP001189624">
    <property type="component" value="Chromosome 5"/>
</dbReference>
<dbReference type="PROSITE" id="PS51375">
    <property type="entry name" value="PPR"/>
    <property type="match status" value="5"/>
</dbReference>
<feature type="repeat" description="PPR" evidence="3">
    <location>
        <begin position="303"/>
        <end position="337"/>
    </location>
</feature>
<dbReference type="InterPro" id="IPR051240">
    <property type="entry name" value="Mito_RNA-Proc/Resp"/>
</dbReference>
<keyword evidence="2" id="KW-0677">Repeat</keyword>
<feature type="repeat" description="PPR" evidence="3">
    <location>
        <begin position="268"/>
        <end position="302"/>
    </location>
</feature>
<dbReference type="Gramene" id="rna-AYBTSS11_LOCUS17427">
    <property type="protein sequence ID" value="CAJ1957852.1"/>
    <property type="gene ID" value="gene-AYBTSS11_LOCUS17427"/>
</dbReference>
<comment type="similarity">
    <text evidence="1">Belongs to the PPR family. P subfamily.</text>
</comment>
<protein>
    <recommendedName>
        <fullName evidence="6">Pentatricopeptide repeat-containing protein</fullName>
    </recommendedName>
</protein>